<keyword evidence="2" id="KW-1185">Reference proteome</keyword>
<dbReference type="AlphaFoldDB" id="A0A7I7MUH6"/>
<evidence type="ECO:0008006" key="3">
    <source>
        <dbReference type="Google" id="ProtNLM"/>
    </source>
</evidence>
<gene>
    <name evidence="1" type="ORF">MSHI_35060</name>
</gene>
<reference evidence="1 2" key="1">
    <citation type="journal article" date="2019" name="Emerg. Microbes Infect.">
        <title>Comprehensive subspecies identification of 175 nontuberculous mycobacteria species based on 7547 genomic profiles.</title>
        <authorList>
            <person name="Matsumoto Y."/>
            <person name="Kinjo T."/>
            <person name="Motooka D."/>
            <person name="Nabeya D."/>
            <person name="Jung N."/>
            <person name="Uechi K."/>
            <person name="Horii T."/>
            <person name="Iida T."/>
            <person name="Fujita J."/>
            <person name="Nakamura S."/>
        </authorList>
    </citation>
    <scope>NUCLEOTIDE SEQUENCE [LARGE SCALE GENOMIC DNA]</scope>
    <source>
        <strain evidence="1 2">JCM 14233</strain>
    </source>
</reference>
<dbReference type="Proteomes" id="UP000467236">
    <property type="component" value="Chromosome"/>
</dbReference>
<sequence length="71" mass="7674">MNAIDIEEARIQATDAINKLAEKERLGDLMIVDAAIVETEEAWYFPYDAVAFVVHGDISAALAGNVPVKVA</sequence>
<proteinExistence type="predicted"/>
<dbReference type="OrthoDB" id="3542635at2"/>
<accession>A0A7I7MUH6</accession>
<dbReference type="RefSeq" id="WP_142272234.1">
    <property type="nucleotide sequence ID" value="NZ_AP022575.1"/>
</dbReference>
<protein>
    <recommendedName>
        <fullName evidence="3">Immunity protein 35 domain-containing protein</fullName>
    </recommendedName>
</protein>
<name>A0A7I7MUH6_9MYCO</name>
<evidence type="ECO:0000313" key="1">
    <source>
        <dbReference type="EMBL" id="BBX75600.1"/>
    </source>
</evidence>
<dbReference type="EMBL" id="AP022575">
    <property type="protein sequence ID" value="BBX75600.1"/>
    <property type="molecule type" value="Genomic_DNA"/>
</dbReference>
<evidence type="ECO:0000313" key="2">
    <source>
        <dbReference type="Proteomes" id="UP000467236"/>
    </source>
</evidence>
<organism evidence="1 2">
    <name type="scientific">Mycobacterium shinjukuense</name>
    <dbReference type="NCBI Taxonomy" id="398694"/>
    <lineage>
        <taxon>Bacteria</taxon>
        <taxon>Bacillati</taxon>
        <taxon>Actinomycetota</taxon>
        <taxon>Actinomycetes</taxon>
        <taxon>Mycobacteriales</taxon>
        <taxon>Mycobacteriaceae</taxon>
        <taxon>Mycobacterium</taxon>
    </lineage>
</organism>
<dbReference type="KEGG" id="mshj:MSHI_35060"/>